<organism evidence="1 2">
    <name type="scientific">Lederbergia graminis</name>
    <dbReference type="NCBI Taxonomy" id="735518"/>
    <lineage>
        <taxon>Bacteria</taxon>
        <taxon>Bacillati</taxon>
        <taxon>Bacillota</taxon>
        <taxon>Bacilli</taxon>
        <taxon>Bacillales</taxon>
        <taxon>Bacillaceae</taxon>
        <taxon>Lederbergia</taxon>
    </lineage>
</organism>
<dbReference type="SUPFAM" id="SSF52540">
    <property type="entry name" value="P-loop containing nucleoside triphosphate hydrolases"/>
    <property type="match status" value="1"/>
</dbReference>
<keyword evidence="2" id="KW-1185">Reference proteome</keyword>
<dbReference type="InterPro" id="IPR027417">
    <property type="entry name" value="P-loop_NTPase"/>
</dbReference>
<dbReference type="Gene3D" id="3.40.50.300">
    <property type="entry name" value="P-loop containing nucleotide triphosphate hydrolases"/>
    <property type="match status" value="1"/>
</dbReference>
<dbReference type="Proteomes" id="UP001596147">
    <property type="component" value="Unassembled WGS sequence"/>
</dbReference>
<evidence type="ECO:0000313" key="1">
    <source>
        <dbReference type="EMBL" id="MFC5464138.1"/>
    </source>
</evidence>
<protein>
    <submittedName>
        <fullName evidence="1">AAA family ATPase</fullName>
    </submittedName>
</protein>
<dbReference type="Pfam" id="PF13671">
    <property type="entry name" value="AAA_33"/>
    <property type="match status" value="1"/>
</dbReference>
<accession>A0ABW0LHW0</accession>
<proteinExistence type="predicted"/>
<sequence>MIIWVNGAFGAGKTQTSYELHRRIPNSFVYDPENVGFFIRKYFPKEIHKNDFQDFSAWREGNYTFLKYIANEYDGIIIVPMTIVNPQYFEEIVGRLRVDGTIVNHFVLWASKETLKKRLRSRGERKNSWGEQQIDRCLQGLSDDVFEKKIHTDDMTIEQVAETIAEMSGITLLPDNRSNLRKKIDRIKTQLQHFRL</sequence>
<dbReference type="RefSeq" id="WP_382348543.1">
    <property type="nucleotide sequence ID" value="NZ_JBHSMC010000003.1"/>
</dbReference>
<dbReference type="EMBL" id="JBHSMC010000003">
    <property type="protein sequence ID" value="MFC5464138.1"/>
    <property type="molecule type" value="Genomic_DNA"/>
</dbReference>
<gene>
    <name evidence="1" type="ORF">ACFPM4_05125</name>
</gene>
<comment type="caution">
    <text evidence="1">The sequence shown here is derived from an EMBL/GenBank/DDBJ whole genome shotgun (WGS) entry which is preliminary data.</text>
</comment>
<reference evidence="2" key="1">
    <citation type="journal article" date="2019" name="Int. J. Syst. Evol. Microbiol.">
        <title>The Global Catalogue of Microorganisms (GCM) 10K type strain sequencing project: providing services to taxonomists for standard genome sequencing and annotation.</title>
        <authorList>
            <consortium name="The Broad Institute Genomics Platform"/>
            <consortium name="The Broad Institute Genome Sequencing Center for Infectious Disease"/>
            <person name="Wu L."/>
            <person name="Ma J."/>
        </authorList>
    </citation>
    <scope>NUCLEOTIDE SEQUENCE [LARGE SCALE GENOMIC DNA]</scope>
    <source>
        <strain evidence="2">CGMCC 1.12237</strain>
    </source>
</reference>
<name>A0ABW0LHW0_9BACI</name>
<evidence type="ECO:0000313" key="2">
    <source>
        <dbReference type="Proteomes" id="UP001596147"/>
    </source>
</evidence>